<dbReference type="InterPro" id="IPR011335">
    <property type="entry name" value="Restrct_endonuc-II-like"/>
</dbReference>
<name>A0A1H0Q2I1_9ACTN</name>
<organism evidence="2 3">
    <name type="scientific">Nakamurella panacisegetis</name>
    <dbReference type="NCBI Taxonomy" id="1090615"/>
    <lineage>
        <taxon>Bacteria</taxon>
        <taxon>Bacillati</taxon>
        <taxon>Actinomycetota</taxon>
        <taxon>Actinomycetes</taxon>
        <taxon>Nakamurellales</taxon>
        <taxon>Nakamurellaceae</taxon>
        <taxon>Nakamurella</taxon>
    </lineage>
</organism>
<evidence type="ECO:0000259" key="1">
    <source>
        <dbReference type="Pfam" id="PF09588"/>
    </source>
</evidence>
<evidence type="ECO:0000313" key="3">
    <source>
        <dbReference type="Proteomes" id="UP000198741"/>
    </source>
</evidence>
<dbReference type="Pfam" id="PF09588">
    <property type="entry name" value="YqaJ"/>
    <property type="match status" value="1"/>
</dbReference>
<feature type="domain" description="YqaJ viral recombinase" evidence="1">
    <location>
        <begin position="17"/>
        <end position="147"/>
    </location>
</feature>
<protein>
    <recommendedName>
        <fullName evidence="1">YqaJ viral recombinase domain-containing protein</fullName>
    </recommendedName>
</protein>
<reference evidence="2 3" key="1">
    <citation type="submission" date="2016-10" db="EMBL/GenBank/DDBJ databases">
        <authorList>
            <person name="de Groot N.N."/>
        </authorList>
    </citation>
    <scope>NUCLEOTIDE SEQUENCE [LARGE SCALE GENOMIC DNA]</scope>
    <source>
        <strain evidence="3">P4-7,KCTC 19426,CECT 7604</strain>
    </source>
</reference>
<dbReference type="InterPro" id="IPR019080">
    <property type="entry name" value="YqaJ_viral_recombinase"/>
</dbReference>
<dbReference type="AlphaFoldDB" id="A0A1H0Q2I1"/>
<dbReference type="EMBL" id="LT629710">
    <property type="protein sequence ID" value="SDP10839.1"/>
    <property type="molecule type" value="Genomic_DNA"/>
</dbReference>
<evidence type="ECO:0000313" key="2">
    <source>
        <dbReference type="EMBL" id="SDP10839.1"/>
    </source>
</evidence>
<dbReference type="RefSeq" id="WP_331710742.1">
    <property type="nucleotide sequence ID" value="NZ_LT629710.1"/>
</dbReference>
<dbReference type="Proteomes" id="UP000198741">
    <property type="component" value="Chromosome I"/>
</dbReference>
<dbReference type="STRING" id="1090615.SAMN04515671_2953"/>
<dbReference type="SUPFAM" id="SSF52980">
    <property type="entry name" value="Restriction endonuclease-like"/>
    <property type="match status" value="1"/>
</dbReference>
<accession>A0A1H0Q2I1</accession>
<sequence>MKAGPALEPGSAEWLRYLTASKMAAVLGISPWESARSLGDLMVGNRTAPPQTTEQGRGHYLEPSVVNWVFGQHPEWDRHPDSGRTFYRDGLDWAAVNPDALAVNRETGEIVPIEAKTDAGDDVGWGKPGSGHIPIYYAAQGMWTCHVLQLDWISFPLLGKRLEFGEYVLRYDPKIGSAMQRKGEEFLDILEAGRLPELDASIATYESIRSVTPDIDGTDHQLDPRLAIEYVDSLDALEAATDRHGLARNQVFDAMGAAKYAVTGEKKTRQTIASRSRKGQGRPFLLKSKRPLDRTLIGAS</sequence>
<dbReference type="Gene3D" id="3.90.320.10">
    <property type="match status" value="1"/>
</dbReference>
<dbReference type="InterPro" id="IPR011604">
    <property type="entry name" value="PDDEXK-like_dom_sf"/>
</dbReference>
<gene>
    <name evidence="2" type="ORF">SAMN04515671_2953</name>
</gene>
<proteinExistence type="predicted"/>
<keyword evidence="3" id="KW-1185">Reference proteome</keyword>